<name>A1ZKQ5_MICM2</name>
<dbReference type="InterPro" id="IPR053825">
    <property type="entry name" value="DUF7009"/>
</dbReference>
<organism evidence="1 2">
    <name type="scientific">Microscilla marina ATCC 23134</name>
    <dbReference type="NCBI Taxonomy" id="313606"/>
    <lineage>
        <taxon>Bacteria</taxon>
        <taxon>Pseudomonadati</taxon>
        <taxon>Bacteroidota</taxon>
        <taxon>Cytophagia</taxon>
        <taxon>Cytophagales</taxon>
        <taxon>Microscillaceae</taxon>
        <taxon>Microscilla</taxon>
    </lineage>
</organism>
<dbReference type="Pfam" id="PF22668">
    <property type="entry name" value="DUF7009"/>
    <property type="match status" value="1"/>
</dbReference>
<accession>A1ZKQ5</accession>
<sequence>MRIRVRKSDLDTLRQQKIVSESVQFSPQTTLTFSLQIVADSTQVSATLQQNDITVYLPANIANTWINTSQVGIEVHQELPETAQHLHVLIEKDFPCNDREEEDKADTFWELAKDPENPNIC</sequence>
<protein>
    <submittedName>
        <fullName evidence="1">Uncharacterized protein</fullName>
    </submittedName>
</protein>
<evidence type="ECO:0000313" key="1">
    <source>
        <dbReference type="EMBL" id="EAY28871.1"/>
    </source>
</evidence>
<dbReference type="AlphaFoldDB" id="A1ZKQ5"/>
<evidence type="ECO:0000313" key="2">
    <source>
        <dbReference type="Proteomes" id="UP000004095"/>
    </source>
</evidence>
<proteinExistence type="predicted"/>
<dbReference type="Proteomes" id="UP000004095">
    <property type="component" value="Unassembled WGS sequence"/>
</dbReference>
<comment type="caution">
    <text evidence="1">The sequence shown here is derived from an EMBL/GenBank/DDBJ whole genome shotgun (WGS) entry which is preliminary data.</text>
</comment>
<gene>
    <name evidence="1" type="ORF">M23134_00024</name>
</gene>
<reference evidence="1 2" key="1">
    <citation type="submission" date="2007-01" db="EMBL/GenBank/DDBJ databases">
        <authorList>
            <person name="Haygood M."/>
            <person name="Podell S."/>
            <person name="Anderson C."/>
            <person name="Hopkinson B."/>
            <person name="Roe K."/>
            <person name="Barbeau K."/>
            <person name="Gaasterland T."/>
            <person name="Ferriera S."/>
            <person name="Johnson J."/>
            <person name="Kravitz S."/>
            <person name="Beeson K."/>
            <person name="Sutton G."/>
            <person name="Rogers Y.-H."/>
            <person name="Friedman R."/>
            <person name="Frazier M."/>
            <person name="Venter J.C."/>
        </authorList>
    </citation>
    <scope>NUCLEOTIDE SEQUENCE [LARGE SCALE GENOMIC DNA]</scope>
    <source>
        <strain evidence="1 2">ATCC 23134</strain>
    </source>
</reference>
<keyword evidence="2" id="KW-1185">Reference proteome</keyword>
<dbReference type="EMBL" id="AAWS01000013">
    <property type="protein sequence ID" value="EAY28871.1"/>
    <property type="molecule type" value="Genomic_DNA"/>
</dbReference>